<comment type="subcellular location">
    <subcellularLocation>
        <location evidence="1">Late endosome membrane</location>
        <topology evidence="1">Peripheral membrane protein</topology>
        <orientation evidence="1">Cytoplasmic side</orientation>
    </subcellularLocation>
</comment>
<dbReference type="InterPro" id="IPR058919">
    <property type="entry name" value="Pep3/Vps18_RING_C"/>
</dbReference>
<dbReference type="GO" id="GO:0006904">
    <property type="term" value="P:vesicle docking involved in exocytosis"/>
    <property type="evidence" value="ECO:0007669"/>
    <property type="project" value="TreeGrafter"/>
</dbReference>
<dbReference type="CDD" id="cd16462">
    <property type="entry name" value="RING-H2_Pep3p-like"/>
    <property type="match status" value="1"/>
</dbReference>
<feature type="domain" description="Pep3/Vps18 beta-propeller" evidence="8">
    <location>
        <begin position="23"/>
        <end position="472"/>
    </location>
</feature>
<feature type="domain" description="Pep3/Vps18 RING C-terminal" evidence="9">
    <location>
        <begin position="1086"/>
        <end position="1169"/>
    </location>
</feature>
<evidence type="ECO:0000256" key="7">
    <source>
        <dbReference type="SAM" id="MobiDB-lite"/>
    </source>
</evidence>
<evidence type="ECO:0000256" key="6">
    <source>
        <dbReference type="ARBA" id="ARBA00023136"/>
    </source>
</evidence>
<proteinExistence type="predicted"/>
<sequence length="1190" mass="132937">MEKVMNEPIEEGLSAEFFSRDGIFTLEAMHLFKPSSPLTNLQVAKNHAVAATVKNTLLRFCPGSPLEVTEIEISRLSEDRVHNLFLDPMGWHTIISMQSGSNFYTNHGMKKVRQLTKAKDLLIDSVAWNRHNTNELSTQEILIGTNEGLIFETVLLSDEGRFIANTIEQYWRQVFNLGHSVTGLEVLRHPPGSTAVLVGEPQRCVILATTPSRMYQFAGWINTSGPNTLLSHLTSSSSPPQFDTGSTSSTLGITAADNFPQAASGVVGGLFPTNLPGLYHSIFTPDDKLPAGSKVTEFPQSFGYSDLKLYQPKEAELPSIFAWMTGSGVYFGRLNTEQLSLPPFTPLNTNPLGRTTSTTETVDHQSSRLPEDADEAAKPRDVFAGRGVNLTRNAKLIHYPVIRRLEHTSAPLGICVTAFHIVVVYADRVKAVNCLDDRTVYSMPVSSELGNGCALGVCRDSETETIWVFGSRGLARLNVRNERCRIWQIYLDRLQFEEARKFCQTDSQLDAVNMREAEHCFDKGDFMTSAKLFARTSVPFEEVALRFSQLSLQLPTLISSSPPILKGLAVTSDHDIMNAIVSGMGEESSELETQMNANRTSMNSSAPLKALVSSKLEQLIERKPPHTASFTPSVEPTASGQLTVLALWLAELLITEIGVLRDRLHKHNSLSDRERLEAARAEFKQLMTRAEVLAILPDCRELLYELVESHGSNEELIFLAELMADHVRLINHYMRMGMQREALKTFADGATCWSLMYDHAISLVLTCPGETVDVWLRLGKRLDPVKLLPAIMLLPADQAMRYLRHIVERQNCQNQAVHHTFISLCAKLYSRRCVDESVEDDCLMTYLKMASAQALNLTDLNQHTKVKCDELALSQDLMTTVNKCLSGSQPDALKIFYDEGNVLSLTDSFDGLNIQSMLPYDAGFALRTCKEVGHVQGTVFILKLLGMHTQALQTALDSNDITLAKEIAQNESLSQTTRRQLWLNIGELFEALIFSGSGAHGQSDVQEATSLLRECPLLKLEDILPYFRDFVTIDQFKDAICTALDSYHQRIEEVKREMHVTMQSTNALRKQLDCLRHSYEELDVDSRCAHCNHVLILRAFYVFPCGHHFHANCLIELIQSYITSEQEAELTELFKAFRSGDGASSVDIQAKLDQLIASDCVKCGQLAIDNVSRIYFPSQTNYEAELAIWQ</sequence>
<dbReference type="Pfam" id="PF05131">
    <property type="entry name" value="Pep3_Vps18"/>
    <property type="match status" value="1"/>
</dbReference>
<evidence type="ECO:0000256" key="3">
    <source>
        <dbReference type="ARBA" id="ARBA00022723"/>
    </source>
</evidence>
<evidence type="ECO:0000313" key="11">
    <source>
        <dbReference type="Proteomes" id="UP000699462"/>
    </source>
</evidence>
<evidence type="ECO:0000256" key="2">
    <source>
        <dbReference type="ARBA" id="ARBA00017338"/>
    </source>
</evidence>
<evidence type="ECO:0000259" key="8">
    <source>
        <dbReference type="Pfam" id="PF05131"/>
    </source>
</evidence>
<dbReference type="GO" id="GO:0008270">
    <property type="term" value="F:zinc ion binding"/>
    <property type="evidence" value="ECO:0007669"/>
    <property type="project" value="UniProtKB-KW"/>
</dbReference>
<feature type="region of interest" description="Disordered" evidence="7">
    <location>
        <begin position="345"/>
        <end position="376"/>
    </location>
</feature>
<dbReference type="PANTHER" id="PTHR23323:SF26">
    <property type="entry name" value="VACUOLAR PROTEIN SORTING-ASSOCIATED PROTEIN 18 HOMOLOG"/>
    <property type="match status" value="1"/>
</dbReference>
<evidence type="ECO:0000256" key="1">
    <source>
        <dbReference type="ARBA" id="ARBA00004492"/>
    </source>
</evidence>
<organism evidence="10 11">
    <name type="scientific">Paragonimus westermani</name>
    <dbReference type="NCBI Taxonomy" id="34504"/>
    <lineage>
        <taxon>Eukaryota</taxon>
        <taxon>Metazoa</taxon>
        <taxon>Spiralia</taxon>
        <taxon>Lophotrochozoa</taxon>
        <taxon>Platyhelminthes</taxon>
        <taxon>Trematoda</taxon>
        <taxon>Digenea</taxon>
        <taxon>Plagiorchiida</taxon>
        <taxon>Troglotremata</taxon>
        <taxon>Troglotrematidae</taxon>
        <taxon>Paragonimus</taxon>
    </lineage>
</organism>
<keyword evidence="3" id="KW-0479">Metal-binding</keyword>
<name>A0A8T0DUZ4_9TREM</name>
<evidence type="ECO:0000313" key="10">
    <source>
        <dbReference type="EMBL" id="KAF8570938.1"/>
    </source>
</evidence>
<dbReference type="GO" id="GO:0031902">
    <property type="term" value="C:late endosome membrane"/>
    <property type="evidence" value="ECO:0007669"/>
    <property type="project" value="UniProtKB-SubCell"/>
</dbReference>
<evidence type="ECO:0000259" key="9">
    <source>
        <dbReference type="Pfam" id="PF26148"/>
    </source>
</evidence>
<feature type="compositionally biased region" description="Basic and acidic residues" evidence="7">
    <location>
        <begin position="361"/>
        <end position="376"/>
    </location>
</feature>
<evidence type="ECO:0000256" key="4">
    <source>
        <dbReference type="ARBA" id="ARBA00022771"/>
    </source>
</evidence>
<keyword evidence="11" id="KW-1185">Reference proteome</keyword>
<dbReference type="PANTHER" id="PTHR23323">
    <property type="entry name" value="VACUOLAR PROTEIN SORTING-ASSOCIATED PROTEIN"/>
    <property type="match status" value="1"/>
</dbReference>
<dbReference type="AlphaFoldDB" id="A0A8T0DUZ4"/>
<dbReference type="GO" id="GO:0007040">
    <property type="term" value="P:lysosome organization"/>
    <property type="evidence" value="ECO:0007669"/>
    <property type="project" value="TreeGrafter"/>
</dbReference>
<keyword evidence="5" id="KW-0862">Zinc</keyword>
<gene>
    <name evidence="10" type="ORF">P879_03794</name>
</gene>
<evidence type="ECO:0000256" key="5">
    <source>
        <dbReference type="ARBA" id="ARBA00022833"/>
    </source>
</evidence>
<accession>A0A8T0DUZ4</accession>
<dbReference type="GO" id="GO:0048284">
    <property type="term" value="P:organelle fusion"/>
    <property type="evidence" value="ECO:0007669"/>
    <property type="project" value="TreeGrafter"/>
</dbReference>
<comment type="caution">
    <text evidence="10">The sequence shown here is derived from an EMBL/GenBank/DDBJ whole genome shotgun (WGS) entry which is preliminary data.</text>
</comment>
<dbReference type="Proteomes" id="UP000699462">
    <property type="component" value="Unassembled WGS sequence"/>
</dbReference>
<dbReference type="GO" id="GO:0007032">
    <property type="term" value="P:endosome organization"/>
    <property type="evidence" value="ECO:0007669"/>
    <property type="project" value="TreeGrafter"/>
</dbReference>
<dbReference type="GO" id="GO:0030897">
    <property type="term" value="C:HOPS complex"/>
    <property type="evidence" value="ECO:0007669"/>
    <property type="project" value="TreeGrafter"/>
</dbReference>
<dbReference type="Pfam" id="PF26148">
    <property type="entry name" value="VPS18_RING_C"/>
    <property type="match status" value="1"/>
</dbReference>
<dbReference type="OrthoDB" id="1845386at2759"/>
<keyword evidence="4" id="KW-0863">Zinc-finger</keyword>
<keyword evidence="6" id="KW-0472">Membrane</keyword>
<dbReference type="EMBL" id="JTDF01000811">
    <property type="protein sequence ID" value="KAF8570938.1"/>
    <property type="molecule type" value="Genomic_DNA"/>
</dbReference>
<dbReference type="GO" id="GO:0030674">
    <property type="term" value="F:protein-macromolecule adaptor activity"/>
    <property type="evidence" value="ECO:0007669"/>
    <property type="project" value="TreeGrafter"/>
</dbReference>
<dbReference type="GO" id="GO:0008333">
    <property type="term" value="P:endosome to lysosome transport"/>
    <property type="evidence" value="ECO:0007669"/>
    <property type="project" value="TreeGrafter"/>
</dbReference>
<dbReference type="InterPro" id="IPR007810">
    <property type="entry name" value="Pep3/Vps18_beta-prop"/>
</dbReference>
<reference evidence="10 11" key="1">
    <citation type="submission" date="2019-07" db="EMBL/GenBank/DDBJ databases">
        <title>Annotation for the trematode Paragonimus westermani.</title>
        <authorList>
            <person name="Choi Y.-J."/>
        </authorList>
    </citation>
    <scope>NUCLEOTIDE SEQUENCE [LARGE SCALE GENOMIC DNA]</scope>
    <source>
        <strain evidence="10">180907_Pwestermani</strain>
    </source>
</reference>
<protein>
    <recommendedName>
        <fullName evidence="2">Vacuolar protein sorting-associated protein 18 homolog</fullName>
    </recommendedName>
</protein>